<dbReference type="Pfam" id="PF06463">
    <property type="entry name" value="Mob_synth_C"/>
    <property type="match status" value="1"/>
</dbReference>
<evidence type="ECO:0000256" key="9">
    <source>
        <dbReference type="ARBA" id="ARBA00023150"/>
    </source>
</evidence>
<name>A0A133KI44_9FIRM</name>
<protein>
    <recommendedName>
        <fullName evidence="1 12">GTP 3',8-cyclase</fullName>
        <ecNumber evidence="1 12">4.1.99.22</ecNumber>
    </recommendedName>
    <alternativeName>
        <fullName evidence="12">Molybdenum cofactor biosynthesis protein A</fullName>
    </alternativeName>
</protein>
<comment type="subunit">
    <text evidence="12">Monomer and homodimer.</text>
</comment>
<dbReference type="SFLD" id="SFLDG01067">
    <property type="entry name" value="SPASM/twitch_domain_containing"/>
    <property type="match status" value="1"/>
</dbReference>
<dbReference type="InterPro" id="IPR040064">
    <property type="entry name" value="MoaA-like"/>
</dbReference>
<keyword evidence="7 12" id="KW-0411">Iron-sulfur</keyword>
<keyword evidence="3 12" id="KW-0949">S-adenosyl-L-methionine</keyword>
<proteinExistence type="inferred from homology"/>
<dbReference type="InterPro" id="IPR013483">
    <property type="entry name" value="MoaA"/>
</dbReference>
<feature type="binding site" evidence="12">
    <location>
        <position position="188"/>
    </location>
    <ligand>
        <name>S-adenosyl-L-methionine</name>
        <dbReference type="ChEBI" id="CHEBI:59789"/>
    </ligand>
</feature>
<keyword evidence="2 12" id="KW-0004">4Fe-4S</keyword>
<dbReference type="PATRIC" id="fig|33036.3.peg.134"/>
<evidence type="ECO:0000256" key="1">
    <source>
        <dbReference type="ARBA" id="ARBA00012167"/>
    </source>
</evidence>
<organism evidence="14 15">
    <name type="scientific">Anaerococcus tetradius</name>
    <dbReference type="NCBI Taxonomy" id="33036"/>
    <lineage>
        <taxon>Bacteria</taxon>
        <taxon>Bacillati</taxon>
        <taxon>Bacillota</taxon>
        <taxon>Tissierellia</taxon>
        <taxon>Tissierellales</taxon>
        <taxon>Peptoniphilaceae</taxon>
        <taxon>Anaerococcus</taxon>
    </lineage>
</organism>
<feature type="binding site" evidence="12">
    <location>
        <position position="262"/>
    </location>
    <ligand>
        <name>[4Fe-4S] cluster</name>
        <dbReference type="ChEBI" id="CHEBI:49883"/>
        <label>2</label>
        <note>4Fe-4S-substrate</note>
    </ligand>
</feature>
<dbReference type="InterPro" id="IPR000385">
    <property type="entry name" value="MoaA_NifB_PqqE_Fe-S-bd_CS"/>
</dbReference>
<dbReference type="InterPro" id="IPR050105">
    <property type="entry name" value="MoCo_biosynth_MoaA/MoaC"/>
</dbReference>
<evidence type="ECO:0000256" key="5">
    <source>
        <dbReference type="ARBA" id="ARBA00022741"/>
    </source>
</evidence>
<dbReference type="PANTHER" id="PTHR22960">
    <property type="entry name" value="MOLYBDOPTERIN COFACTOR SYNTHESIS PROTEIN A"/>
    <property type="match status" value="1"/>
</dbReference>
<evidence type="ECO:0000256" key="4">
    <source>
        <dbReference type="ARBA" id="ARBA00022723"/>
    </source>
</evidence>
<dbReference type="InterPro" id="IPR010505">
    <property type="entry name" value="MoaA_twitch"/>
</dbReference>
<feature type="binding site" evidence="12">
    <location>
        <position position="67"/>
    </location>
    <ligand>
        <name>S-adenosyl-L-methionine</name>
        <dbReference type="ChEBI" id="CHEBI:59789"/>
    </ligand>
</feature>
<feature type="binding site" evidence="12">
    <location>
        <position position="20"/>
    </location>
    <ligand>
        <name>[4Fe-4S] cluster</name>
        <dbReference type="ChEBI" id="CHEBI:49883"/>
        <label>1</label>
        <note>4Fe-4S-S-AdoMet</note>
    </ligand>
</feature>
<dbReference type="RefSeq" id="WP_060928851.1">
    <property type="nucleotide sequence ID" value="NZ_KQ955247.1"/>
</dbReference>
<feature type="binding site" evidence="12">
    <location>
        <position position="13"/>
    </location>
    <ligand>
        <name>GTP</name>
        <dbReference type="ChEBI" id="CHEBI:37565"/>
    </ligand>
</feature>
<keyword evidence="5 12" id="KW-0547">Nucleotide-binding</keyword>
<dbReference type="Gene3D" id="3.20.20.70">
    <property type="entry name" value="Aldolase class I"/>
    <property type="match status" value="1"/>
</dbReference>
<dbReference type="PANTHER" id="PTHR22960:SF0">
    <property type="entry name" value="MOLYBDENUM COFACTOR BIOSYNTHESIS PROTEIN 1"/>
    <property type="match status" value="1"/>
</dbReference>
<keyword evidence="6 12" id="KW-0408">Iron</keyword>
<evidence type="ECO:0000256" key="3">
    <source>
        <dbReference type="ARBA" id="ARBA00022691"/>
    </source>
</evidence>
<dbReference type="GO" id="GO:0046872">
    <property type="term" value="F:metal ion binding"/>
    <property type="evidence" value="ECO:0007669"/>
    <property type="project" value="UniProtKB-KW"/>
</dbReference>
<evidence type="ECO:0000256" key="12">
    <source>
        <dbReference type="HAMAP-Rule" id="MF_01225"/>
    </source>
</evidence>
<reference evidence="15" key="1">
    <citation type="submission" date="2016-01" db="EMBL/GenBank/DDBJ databases">
        <authorList>
            <person name="Mitreva M."/>
            <person name="Pepin K.H."/>
            <person name="Mihindukulasuriya K.A."/>
            <person name="Fulton R."/>
            <person name="Fronick C."/>
            <person name="O'Laughlin M."/>
            <person name="Miner T."/>
            <person name="Herter B."/>
            <person name="Rosa B.A."/>
            <person name="Cordes M."/>
            <person name="Tomlinson C."/>
            <person name="Wollam A."/>
            <person name="Palsikar V.B."/>
            <person name="Mardis E.R."/>
            <person name="Wilson R.K."/>
        </authorList>
    </citation>
    <scope>NUCLEOTIDE SEQUENCE [LARGE SCALE GENOMIC DNA]</scope>
    <source>
        <strain evidence="15">MJR8151</strain>
    </source>
</reference>
<dbReference type="PROSITE" id="PS51918">
    <property type="entry name" value="RADICAL_SAM"/>
    <property type="match status" value="1"/>
</dbReference>
<feature type="domain" description="Radical SAM core" evidence="13">
    <location>
        <begin position="4"/>
        <end position="228"/>
    </location>
</feature>
<comment type="cofactor">
    <cofactor evidence="12">
        <name>[4Fe-4S] cluster</name>
        <dbReference type="ChEBI" id="CHEBI:49883"/>
    </cofactor>
    <text evidence="12">Binds 2 [4Fe-4S] clusters. Binds 1 [4Fe-4S] cluster coordinated with 3 cysteines and an exchangeable S-adenosyl-L-methionine and 1 [4Fe-4S] cluster coordinated with 3 cysteines and the GTP-derived substrate.</text>
</comment>
<dbReference type="PROSITE" id="PS01305">
    <property type="entry name" value="MOAA_NIFB_PQQE"/>
    <property type="match status" value="1"/>
</dbReference>
<keyword evidence="4 12" id="KW-0479">Metal-binding</keyword>
<comment type="similarity">
    <text evidence="12">Belongs to the radical SAM superfamily. MoaA family.</text>
</comment>
<dbReference type="NCBIfam" id="TIGR02666">
    <property type="entry name" value="moaA"/>
    <property type="match status" value="1"/>
</dbReference>
<keyword evidence="8 12" id="KW-0342">GTP-binding</keyword>
<feature type="binding site" evidence="12">
    <location>
        <position position="24"/>
    </location>
    <ligand>
        <name>[4Fe-4S] cluster</name>
        <dbReference type="ChEBI" id="CHEBI:49883"/>
        <label>1</label>
        <note>4Fe-4S-S-AdoMet</note>
    </ligand>
</feature>
<dbReference type="GO" id="GO:0061799">
    <property type="term" value="F:cyclic pyranopterin monophosphate synthase activity"/>
    <property type="evidence" value="ECO:0007669"/>
    <property type="project" value="TreeGrafter"/>
</dbReference>
<dbReference type="STRING" id="33036.HMPREF3200_00131"/>
<feature type="binding site" evidence="12">
    <location>
        <position position="63"/>
    </location>
    <ligand>
        <name>GTP</name>
        <dbReference type="ChEBI" id="CHEBI:37565"/>
    </ligand>
</feature>
<dbReference type="OrthoDB" id="9763993at2"/>
<feature type="binding site" evidence="12">
    <location>
        <position position="154"/>
    </location>
    <ligand>
        <name>GTP</name>
        <dbReference type="ChEBI" id="CHEBI:37565"/>
    </ligand>
</feature>
<dbReference type="SFLD" id="SFLDS00029">
    <property type="entry name" value="Radical_SAM"/>
    <property type="match status" value="1"/>
</dbReference>
<evidence type="ECO:0000313" key="14">
    <source>
        <dbReference type="EMBL" id="KWZ79273.1"/>
    </source>
</evidence>
<dbReference type="SFLD" id="SFLDG01383">
    <property type="entry name" value="cyclic_pyranopterin_phosphate"/>
    <property type="match status" value="1"/>
</dbReference>
<evidence type="ECO:0000256" key="11">
    <source>
        <dbReference type="ARBA" id="ARBA00048697"/>
    </source>
</evidence>
<feature type="binding site" evidence="12">
    <location>
        <position position="248"/>
    </location>
    <ligand>
        <name>[4Fe-4S] cluster</name>
        <dbReference type="ChEBI" id="CHEBI:49883"/>
        <label>2</label>
        <note>4Fe-4S-substrate</note>
    </ligand>
</feature>
<dbReference type="InterPro" id="IPR013785">
    <property type="entry name" value="Aldolase_TIM"/>
</dbReference>
<dbReference type="SMART" id="SM00729">
    <property type="entry name" value="Elp3"/>
    <property type="match status" value="1"/>
</dbReference>
<feature type="binding site" evidence="12">
    <location>
        <position position="94"/>
    </location>
    <ligand>
        <name>GTP</name>
        <dbReference type="ChEBI" id="CHEBI:37565"/>
    </ligand>
</feature>
<feature type="binding site" evidence="12">
    <location>
        <position position="118"/>
    </location>
    <ligand>
        <name>S-adenosyl-L-methionine</name>
        <dbReference type="ChEBI" id="CHEBI:59789"/>
    </ligand>
</feature>
<dbReference type="GO" id="GO:0051539">
    <property type="term" value="F:4 iron, 4 sulfur cluster binding"/>
    <property type="evidence" value="ECO:0007669"/>
    <property type="project" value="UniProtKB-UniRule"/>
</dbReference>
<dbReference type="EC" id="4.1.99.22" evidence="1 12"/>
<accession>A0A133KI44</accession>
<dbReference type="SUPFAM" id="SSF102114">
    <property type="entry name" value="Radical SAM enzymes"/>
    <property type="match status" value="1"/>
</dbReference>
<comment type="catalytic activity">
    <reaction evidence="11 12">
        <text>GTP + AH2 + S-adenosyl-L-methionine = (8S)-3',8-cyclo-7,8-dihydroguanosine 5'-triphosphate + 5'-deoxyadenosine + L-methionine + A + H(+)</text>
        <dbReference type="Rhea" id="RHEA:49576"/>
        <dbReference type="ChEBI" id="CHEBI:13193"/>
        <dbReference type="ChEBI" id="CHEBI:15378"/>
        <dbReference type="ChEBI" id="CHEBI:17319"/>
        <dbReference type="ChEBI" id="CHEBI:17499"/>
        <dbReference type="ChEBI" id="CHEBI:37565"/>
        <dbReference type="ChEBI" id="CHEBI:57844"/>
        <dbReference type="ChEBI" id="CHEBI:59789"/>
        <dbReference type="ChEBI" id="CHEBI:131766"/>
        <dbReference type="EC" id="4.1.99.22"/>
    </reaction>
</comment>
<feature type="binding site" evidence="12">
    <location>
        <position position="26"/>
    </location>
    <ligand>
        <name>S-adenosyl-L-methionine</name>
        <dbReference type="ChEBI" id="CHEBI:59789"/>
    </ligand>
</feature>
<keyword evidence="9 12" id="KW-0501">Molybdenum cofactor biosynthesis</keyword>
<dbReference type="GO" id="GO:0006777">
    <property type="term" value="P:Mo-molybdopterin cofactor biosynthetic process"/>
    <property type="evidence" value="ECO:0007669"/>
    <property type="project" value="UniProtKB-UniRule"/>
</dbReference>
<comment type="pathway">
    <text evidence="12">Cofactor biosynthesis; molybdopterin biosynthesis.</text>
</comment>
<evidence type="ECO:0000256" key="10">
    <source>
        <dbReference type="ARBA" id="ARBA00023239"/>
    </source>
</evidence>
<dbReference type="CDD" id="cd21117">
    <property type="entry name" value="Twitch_MoaA"/>
    <property type="match status" value="1"/>
</dbReference>
<evidence type="ECO:0000259" key="13">
    <source>
        <dbReference type="PROSITE" id="PS51918"/>
    </source>
</evidence>
<sequence length="312" mass="35958">MKDQFGREISYLRISVTDRCNFRCKYCIGDDGVDLLKHEDILSYEEIKEIAEICADFGIKKIRVTGGEPFVRRGLLNLFEMLTKIDGIEDIGVTTNGSKIYDKLERLRELGIKRINFSLDTLDRDKFRQITKVDCLNEVKKSINKALELGFRVKINTVLIKGFNDKEVDDFISLTKDRDLEVRFIELMPIGKDLDFDRENFMEVSSLLKNYSYEDLSYDGVARIYKIDSYKGRVGLISPLSHKFCTSCDKIRLTSDGKIKACLHSKEEIRLKGLSREEKIETIKRAIFSKPKRHYLNNKGSESLRSMSSIGG</sequence>
<comment type="caution">
    <text evidence="14">The sequence shown here is derived from an EMBL/GenBank/DDBJ whole genome shotgun (WGS) entry which is preliminary data.</text>
</comment>
<dbReference type="GO" id="GO:0061798">
    <property type="term" value="F:GTP 3',8'-cyclase activity"/>
    <property type="evidence" value="ECO:0007669"/>
    <property type="project" value="UniProtKB-UniRule"/>
</dbReference>
<dbReference type="HAMAP" id="MF_01225_B">
    <property type="entry name" value="MoaA_B"/>
    <property type="match status" value="1"/>
</dbReference>
<comment type="function">
    <text evidence="12">Catalyzes the cyclization of GTP to (8S)-3',8-cyclo-7,8-dihydroguanosine 5'-triphosphate.</text>
</comment>
<dbReference type="EMBL" id="LRPM01000004">
    <property type="protein sequence ID" value="KWZ79273.1"/>
    <property type="molecule type" value="Genomic_DNA"/>
</dbReference>
<evidence type="ECO:0000256" key="6">
    <source>
        <dbReference type="ARBA" id="ARBA00023004"/>
    </source>
</evidence>
<dbReference type="SFLD" id="SFLDG01386">
    <property type="entry name" value="main_SPASM_domain-containing"/>
    <property type="match status" value="1"/>
</dbReference>
<keyword evidence="15" id="KW-1185">Reference proteome</keyword>
<dbReference type="GO" id="GO:0005525">
    <property type="term" value="F:GTP binding"/>
    <property type="evidence" value="ECO:0007669"/>
    <property type="project" value="UniProtKB-UniRule"/>
</dbReference>
<dbReference type="InterPro" id="IPR007197">
    <property type="entry name" value="rSAM"/>
</dbReference>
<feature type="binding site" evidence="12">
    <location>
        <position position="245"/>
    </location>
    <ligand>
        <name>[4Fe-4S] cluster</name>
        <dbReference type="ChEBI" id="CHEBI:49883"/>
        <label>2</label>
        <note>4Fe-4S-substrate</note>
    </ligand>
</feature>
<gene>
    <name evidence="12" type="primary">moaA</name>
    <name evidence="14" type="ORF">HMPREF3200_00131</name>
</gene>
<dbReference type="CDD" id="cd01335">
    <property type="entry name" value="Radical_SAM"/>
    <property type="match status" value="1"/>
</dbReference>
<dbReference type="Pfam" id="PF04055">
    <property type="entry name" value="Radical_SAM"/>
    <property type="match status" value="1"/>
</dbReference>
<keyword evidence="10 12" id="KW-0456">Lyase</keyword>
<dbReference type="InterPro" id="IPR058240">
    <property type="entry name" value="rSAM_sf"/>
</dbReference>
<evidence type="ECO:0000256" key="2">
    <source>
        <dbReference type="ARBA" id="ARBA00022485"/>
    </source>
</evidence>
<dbReference type="UniPathway" id="UPA00344"/>
<feature type="binding site" evidence="12">
    <location>
        <position position="27"/>
    </location>
    <ligand>
        <name>[4Fe-4S] cluster</name>
        <dbReference type="ChEBI" id="CHEBI:49883"/>
        <label>1</label>
        <note>4Fe-4S-S-AdoMet</note>
    </ligand>
</feature>
<dbReference type="Proteomes" id="UP000070383">
    <property type="component" value="Unassembled WGS sequence"/>
</dbReference>
<dbReference type="GO" id="GO:1904047">
    <property type="term" value="F:S-adenosyl-L-methionine binding"/>
    <property type="evidence" value="ECO:0007669"/>
    <property type="project" value="UniProtKB-UniRule"/>
</dbReference>
<feature type="binding site" evidence="12">
    <location>
        <begin position="250"/>
        <end position="252"/>
    </location>
    <ligand>
        <name>GTP</name>
        <dbReference type="ChEBI" id="CHEBI:37565"/>
    </ligand>
</feature>
<dbReference type="AlphaFoldDB" id="A0A133KI44"/>
<dbReference type="InterPro" id="IPR006638">
    <property type="entry name" value="Elp3/MiaA/NifB-like_rSAM"/>
</dbReference>
<evidence type="ECO:0000256" key="8">
    <source>
        <dbReference type="ARBA" id="ARBA00023134"/>
    </source>
</evidence>
<evidence type="ECO:0000313" key="15">
    <source>
        <dbReference type="Proteomes" id="UP000070383"/>
    </source>
</evidence>
<evidence type="ECO:0000256" key="7">
    <source>
        <dbReference type="ARBA" id="ARBA00023014"/>
    </source>
</evidence>